<dbReference type="CDD" id="cd05398">
    <property type="entry name" value="NT_ClassII-CCAase"/>
    <property type="match status" value="1"/>
</dbReference>
<dbReference type="Proteomes" id="UP000196205">
    <property type="component" value="Chromosome"/>
</dbReference>
<dbReference type="SUPFAM" id="SSF81301">
    <property type="entry name" value="Nucleotidyltransferase"/>
    <property type="match status" value="1"/>
</dbReference>
<accession>A0A1Y0XUS6</accession>
<reference evidence="11 12" key="1">
    <citation type="submission" date="2017-05" db="EMBL/GenBank/DDBJ databases">
        <title>Genome sequence of Acetobacter pasteurianus subsp. pasteurianus strain SRCM101342.</title>
        <authorList>
            <person name="Cho S.H."/>
        </authorList>
    </citation>
    <scope>NUCLEOTIDE SEQUENCE [LARGE SCALE GENOMIC DNA]</scope>
    <source>
        <strain evidence="11 12">SRCM101342</strain>
    </source>
</reference>
<dbReference type="InterPro" id="IPR043519">
    <property type="entry name" value="NT_sf"/>
</dbReference>
<dbReference type="AlphaFoldDB" id="A0A1Y0XUS6"/>
<sequence>MTPTLLDRLEPARLHALEQIWAVLPEARLVGGVVRDLMVERPIADVDLAVPQPPEEVMQRLKAQGMTVVPTGLAHGTVTAVIDSAPYEITTLRRDVETDGRHAVVCWTDNWQEDAARRDFTINAMSCDSTGTVHDYFGGQHDLADGTVRFVGDATLRIQEDALRILRFFRFWGRYGRGQADAQAMHAITAQAELLNGLSVERIWSELKRILAGPKVLEVVYLMQQAGILPVLLPEGTNVPLFAQLMACHPPADALLRLAALVPAKSADLARRLKFSRAEAARLKAMQAEPVPLPDMYDAQLRHLLADTSPDILAARSWLYQARHLEVLGTELRQRLAQLEIPVFPLAGRDLLEAGCQPGPHVGQVLKDVRNWWQQGGCTADKQACLAHALRQVKALP</sequence>
<proteinExistence type="inferred from homology"/>
<keyword evidence="2 8" id="KW-0808">Transferase</keyword>
<comment type="cofactor">
    <cofactor evidence="1">
        <name>Mg(2+)</name>
        <dbReference type="ChEBI" id="CHEBI:18420"/>
    </cofactor>
</comment>
<dbReference type="EC" id="2.7.7.19" evidence="11"/>
<evidence type="ECO:0000256" key="1">
    <source>
        <dbReference type="ARBA" id="ARBA00001946"/>
    </source>
</evidence>
<dbReference type="GO" id="GO:1990817">
    <property type="term" value="F:poly(A) RNA polymerase activity"/>
    <property type="evidence" value="ECO:0007669"/>
    <property type="project" value="UniProtKB-EC"/>
</dbReference>
<dbReference type="OrthoDB" id="9805698at2"/>
<dbReference type="InterPro" id="IPR002646">
    <property type="entry name" value="PolA_pol_head_dom"/>
</dbReference>
<dbReference type="Gene3D" id="1.10.3090.10">
    <property type="entry name" value="cca-adding enzyme, domain 2"/>
    <property type="match status" value="1"/>
</dbReference>
<dbReference type="SUPFAM" id="SSF81891">
    <property type="entry name" value="Poly A polymerase C-terminal region-like"/>
    <property type="match status" value="1"/>
</dbReference>
<evidence type="ECO:0000256" key="5">
    <source>
        <dbReference type="ARBA" id="ARBA00022723"/>
    </source>
</evidence>
<evidence type="ECO:0000256" key="2">
    <source>
        <dbReference type="ARBA" id="ARBA00022679"/>
    </source>
</evidence>
<evidence type="ECO:0000256" key="8">
    <source>
        <dbReference type="RuleBase" id="RU003953"/>
    </source>
</evidence>
<evidence type="ECO:0000256" key="3">
    <source>
        <dbReference type="ARBA" id="ARBA00022694"/>
    </source>
</evidence>
<dbReference type="PANTHER" id="PTHR46173:SF1">
    <property type="entry name" value="CCA TRNA NUCLEOTIDYLTRANSFERASE 1, MITOCHONDRIAL"/>
    <property type="match status" value="1"/>
</dbReference>
<dbReference type="InterPro" id="IPR050264">
    <property type="entry name" value="Bact_CCA-adding_enz_type3_sf"/>
</dbReference>
<evidence type="ECO:0000256" key="6">
    <source>
        <dbReference type="ARBA" id="ARBA00022741"/>
    </source>
</evidence>
<keyword evidence="3" id="KW-0819">tRNA processing</keyword>
<comment type="similarity">
    <text evidence="8">Belongs to the tRNA nucleotidyltransferase/poly(A) polymerase family.</text>
</comment>
<dbReference type="GO" id="GO:0000166">
    <property type="term" value="F:nucleotide binding"/>
    <property type="evidence" value="ECO:0007669"/>
    <property type="project" value="UniProtKB-KW"/>
</dbReference>
<feature type="domain" description="tRNA nucleotidyltransferase/poly(A) polymerase RNA and SrmB- binding" evidence="10">
    <location>
        <begin position="183"/>
        <end position="236"/>
    </location>
</feature>
<dbReference type="InterPro" id="IPR032828">
    <property type="entry name" value="PolyA_RNA-bd"/>
</dbReference>
<evidence type="ECO:0000259" key="9">
    <source>
        <dbReference type="Pfam" id="PF01743"/>
    </source>
</evidence>
<name>A0A1Y0XUS6_ACEPA</name>
<keyword evidence="4 11" id="KW-0548">Nucleotidyltransferase</keyword>
<dbReference type="GO" id="GO:0008033">
    <property type="term" value="P:tRNA processing"/>
    <property type="evidence" value="ECO:0007669"/>
    <property type="project" value="UniProtKB-KW"/>
</dbReference>
<dbReference type="Gene3D" id="3.30.460.10">
    <property type="entry name" value="Beta Polymerase, domain 2"/>
    <property type="match status" value="1"/>
</dbReference>
<keyword evidence="8" id="KW-0694">RNA-binding</keyword>
<evidence type="ECO:0000256" key="4">
    <source>
        <dbReference type="ARBA" id="ARBA00022695"/>
    </source>
</evidence>
<organism evidence="11 12">
    <name type="scientific">Acetobacter pasteurianus subsp. pasteurianus</name>
    <dbReference type="NCBI Taxonomy" id="481145"/>
    <lineage>
        <taxon>Bacteria</taxon>
        <taxon>Pseudomonadati</taxon>
        <taxon>Pseudomonadota</taxon>
        <taxon>Alphaproteobacteria</taxon>
        <taxon>Acetobacterales</taxon>
        <taxon>Acetobacteraceae</taxon>
        <taxon>Acetobacter</taxon>
    </lineage>
</organism>
<protein>
    <submittedName>
        <fullName evidence="11">Polynucleotide adenylyltransferase</fullName>
        <ecNumber evidence="11">2.7.7.19</ecNumber>
    </submittedName>
</protein>
<keyword evidence="6" id="KW-0547">Nucleotide-binding</keyword>
<keyword evidence="7" id="KW-0460">Magnesium</keyword>
<dbReference type="RefSeq" id="WP_050819581.1">
    <property type="nucleotide sequence ID" value="NZ_CP021509.1"/>
</dbReference>
<evidence type="ECO:0000256" key="7">
    <source>
        <dbReference type="ARBA" id="ARBA00022842"/>
    </source>
</evidence>
<dbReference type="GO" id="GO:0000049">
    <property type="term" value="F:tRNA binding"/>
    <property type="evidence" value="ECO:0007669"/>
    <property type="project" value="TreeGrafter"/>
</dbReference>
<dbReference type="GO" id="GO:0046872">
    <property type="term" value="F:metal ion binding"/>
    <property type="evidence" value="ECO:0007669"/>
    <property type="project" value="UniProtKB-KW"/>
</dbReference>
<dbReference type="EMBL" id="CP021509">
    <property type="protein sequence ID" value="ARW46620.1"/>
    <property type="molecule type" value="Genomic_DNA"/>
</dbReference>
<evidence type="ECO:0000259" key="10">
    <source>
        <dbReference type="Pfam" id="PF12627"/>
    </source>
</evidence>
<gene>
    <name evidence="11" type="primary">pcnB</name>
    <name evidence="11" type="ORF">S1001342_00259</name>
</gene>
<dbReference type="Pfam" id="PF12627">
    <property type="entry name" value="PolyA_pol_RNAbd"/>
    <property type="match status" value="1"/>
</dbReference>
<evidence type="ECO:0000313" key="12">
    <source>
        <dbReference type="Proteomes" id="UP000196205"/>
    </source>
</evidence>
<feature type="domain" description="Poly A polymerase head" evidence="9">
    <location>
        <begin position="27"/>
        <end position="149"/>
    </location>
</feature>
<dbReference type="PANTHER" id="PTHR46173">
    <property type="entry name" value="CCA TRNA NUCLEOTIDYLTRANSFERASE 1, MITOCHONDRIAL"/>
    <property type="match status" value="1"/>
</dbReference>
<evidence type="ECO:0000313" key="11">
    <source>
        <dbReference type="EMBL" id="ARW46620.1"/>
    </source>
</evidence>
<dbReference type="Pfam" id="PF01743">
    <property type="entry name" value="PolyA_pol"/>
    <property type="match status" value="1"/>
</dbReference>
<keyword evidence="5" id="KW-0479">Metal-binding</keyword>